<dbReference type="Pfam" id="PF13477">
    <property type="entry name" value="Glyco_trans_4_2"/>
    <property type="match status" value="1"/>
</dbReference>
<dbReference type="PANTHER" id="PTHR12526">
    <property type="entry name" value="GLYCOSYLTRANSFERASE"/>
    <property type="match status" value="1"/>
</dbReference>
<gene>
    <name evidence="3" type="ORF">IQ276_04265</name>
</gene>
<organism evidence="3 4">
    <name type="scientific">Desmonostoc muscorum LEGE 12446</name>
    <dbReference type="NCBI Taxonomy" id="1828758"/>
    <lineage>
        <taxon>Bacteria</taxon>
        <taxon>Bacillati</taxon>
        <taxon>Cyanobacteriota</taxon>
        <taxon>Cyanophyceae</taxon>
        <taxon>Nostocales</taxon>
        <taxon>Nostocaceae</taxon>
        <taxon>Desmonostoc</taxon>
    </lineage>
</organism>
<dbReference type="GO" id="GO:0016757">
    <property type="term" value="F:glycosyltransferase activity"/>
    <property type="evidence" value="ECO:0007669"/>
    <property type="project" value="InterPro"/>
</dbReference>
<dbReference type="InterPro" id="IPR001296">
    <property type="entry name" value="Glyco_trans_1"/>
</dbReference>
<dbReference type="AlphaFoldDB" id="A0A8J7D8X5"/>
<name>A0A8J7D8X5_DESMC</name>
<dbReference type="Proteomes" id="UP000622533">
    <property type="component" value="Unassembled WGS sequence"/>
</dbReference>
<evidence type="ECO:0000259" key="1">
    <source>
        <dbReference type="Pfam" id="PF00534"/>
    </source>
</evidence>
<reference evidence="3" key="1">
    <citation type="submission" date="2020-10" db="EMBL/GenBank/DDBJ databases">
        <authorList>
            <person name="Castelo-Branco R."/>
            <person name="Eusebio N."/>
            <person name="Adriana R."/>
            <person name="Vieira A."/>
            <person name="Brugerolle De Fraissinette N."/>
            <person name="Rezende De Castro R."/>
            <person name="Schneider M.P."/>
            <person name="Vasconcelos V."/>
            <person name="Leao P.N."/>
        </authorList>
    </citation>
    <scope>NUCLEOTIDE SEQUENCE</scope>
    <source>
        <strain evidence="3">LEGE 12446</strain>
    </source>
</reference>
<feature type="domain" description="Glycosyl transferase family 1" evidence="1">
    <location>
        <begin position="189"/>
        <end position="354"/>
    </location>
</feature>
<dbReference type="EMBL" id="JADEXS010000035">
    <property type="protein sequence ID" value="MBE9021706.1"/>
    <property type="molecule type" value="Genomic_DNA"/>
</dbReference>
<proteinExistence type="predicted"/>
<dbReference type="CDD" id="cd03801">
    <property type="entry name" value="GT4_PimA-like"/>
    <property type="match status" value="1"/>
</dbReference>
<dbReference type="SUPFAM" id="SSF53756">
    <property type="entry name" value="UDP-Glycosyltransferase/glycogen phosphorylase"/>
    <property type="match status" value="1"/>
</dbReference>
<evidence type="ECO:0000259" key="2">
    <source>
        <dbReference type="Pfam" id="PF13477"/>
    </source>
</evidence>
<keyword evidence="4" id="KW-1185">Reference proteome</keyword>
<comment type="caution">
    <text evidence="3">The sequence shown here is derived from an EMBL/GenBank/DDBJ whole genome shotgun (WGS) entry which is preliminary data.</text>
</comment>
<accession>A0A8J7D8X5</accession>
<feature type="domain" description="Glycosyltransferase subfamily 4-like N-terminal" evidence="2">
    <location>
        <begin position="75"/>
        <end position="115"/>
    </location>
</feature>
<evidence type="ECO:0000313" key="3">
    <source>
        <dbReference type="EMBL" id="MBE9021706.1"/>
    </source>
</evidence>
<evidence type="ECO:0000313" key="4">
    <source>
        <dbReference type="Proteomes" id="UP000622533"/>
    </source>
</evidence>
<dbReference type="Pfam" id="PF00534">
    <property type="entry name" value="Glycos_transf_1"/>
    <property type="match status" value="1"/>
</dbReference>
<protein>
    <submittedName>
        <fullName evidence="3">Glycosyltransferase family 4 protein</fullName>
    </submittedName>
</protein>
<sequence>MRVLMIGAGGVALTRPLDWVVKAGYEVWLLGDVDPYETETPKNYRYFPTVWRKYLEEFTNTYPYEDQMAEEMAEPLRKLADEFQPDIIHVHAIGWHAQCCVLANLSPLVVSAWGFLNHLLQPERELSKHSDRVSQVFQNTGVLIVETPSLIEKSKALLNPEQRVELIPLGTNPKHFRSGVTKDLPKWRREVLKIDEEATILLSPRGWSKVYNHEQIFTAYAQAFPQFTKPTVLVFSKLGRAGGEEAVVIYESIRNKAEELGLLDNLRWMPGLPYNFMPTGYNLADVIINYPVSDAFPSTLIEAVACERPVITCDLLAYRGTFIEEFCTLVEPQNPDALAEAMIKVVNQPPQEREAHLAQARQVIVEQYDEAILQKRLFQLYENLASTTKVVSA</sequence>
<dbReference type="Gene3D" id="3.40.50.2000">
    <property type="entry name" value="Glycogen Phosphorylase B"/>
    <property type="match status" value="2"/>
</dbReference>
<dbReference type="InterPro" id="IPR028098">
    <property type="entry name" value="Glyco_trans_4-like_N"/>
</dbReference>
<dbReference type="RefSeq" id="WP_193913948.1">
    <property type="nucleotide sequence ID" value="NZ_JADEXS020000001.1"/>
</dbReference>
<dbReference type="PANTHER" id="PTHR12526:SF637">
    <property type="entry name" value="GLYCOSYLTRANSFERASE EPSF-RELATED"/>
    <property type="match status" value="1"/>
</dbReference>